<comment type="caution">
    <text evidence="6">The sequence shown here is derived from an EMBL/GenBank/DDBJ whole genome shotgun (WGS) entry which is preliminary data.</text>
</comment>
<accession>A0A543J9R5</accession>
<evidence type="ECO:0000256" key="2">
    <source>
        <dbReference type="ARBA" id="ARBA00023251"/>
    </source>
</evidence>
<reference evidence="6 7" key="1">
    <citation type="submission" date="2019-06" db="EMBL/GenBank/DDBJ databases">
        <title>Sequencing the genomes of 1000 actinobacteria strains.</title>
        <authorList>
            <person name="Klenk H.-P."/>
        </authorList>
    </citation>
    <scope>NUCLEOTIDE SEQUENCE [LARGE SCALE GENOMIC DNA]</scope>
    <source>
        <strain evidence="6 7">DSM 45456</strain>
    </source>
</reference>
<evidence type="ECO:0000256" key="1">
    <source>
        <dbReference type="ARBA" id="ARBA00022679"/>
    </source>
</evidence>
<dbReference type="Pfam" id="PF01909">
    <property type="entry name" value="NTP_transf_2"/>
    <property type="match status" value="1"/>
</dbReference>
<keyword evidence="1 6" id="KW-0808">Transferase</keyword>
<organism evidence="6 7">
    <name type="scientific">Saccharothrix saharensis</name>
    <dbReference type="NCBI Taxonomy" id="571190"/>
    <lineage>
        <taxon>Bacteria</taxon>
        <taxon>Bacillati</taxon>
        <taxon>Actinomycetota</taxon>
        <taxon>Actinomycetes</taxon>
        <taxon>Pseudonocardiales</taxon>
        <taxon>Pseudonocardiaceae</taxon>
        <taxon>Saccharothrix</taxon>
    </lineage>
</organism>
<dbReference type="EMBL" id="VFPP01000001">
    <property type="protein sequence ID" value="TQM79563.1"/>
    <property type="molecule type" value="Genomic_DNA"/>
</dbReference>
<keyword evidence="6" id="KW-0548">Nucleotidyltransferase</keyword>
<keyword evidence="7" id="KW-1185">Reference proteome</keyword>
<dbReference type="PIRSF" id="PIRSF000819">
    <property type="entry name" value="Streptomycin_3-adenylyltransf"/>
    <property type="match status" value="1"/>
</dbReference>
<dbReference type="InterPro" id="IPR043519">
    <property type="entry name" value="NT_sf"/>
</dbReference>
<dbReference type="Proteomes" id="UP000316628">
    <property type="component" value="Unassembled WGS sequence"/>
</dbReference>
<dbReference type="InterPro" id="IPR024172">
    <property type="entry name" value="AadA/Aad9"/>
</dbReference>
<keyword evidence="2" id="KW-0046">Antibiotic resistance</keyword>
<dbReference type="CDD" id="cd05403">
    <property type="entry name" value="NT_KNTase_like"/>
    <property type="match status" value="1"/>
</dbReference>
<evidence type="ECO:0000313" key="6">
    <source>
        <dbReference type="EMBL" id="TQM79563.1"/>
    </source>
</evidence>
<dbReference type="SUPFAM" id="SSF81301">
    <property type="entry name" value="Nucleotidyltransferase"/>
    <property type="match status" value="1"/>
</dbReference>
<dbReference type="GO" id="GO:0070566">
    <property type="term" value="F:adenylyltransferase activity"/>
    <property type="evidence" value="ECO:0007669"/>
    <property type="project" value="InterPro"/>
</dbReference>
<dbReference type="Gene3D" id="3.30.460.10">
    <property type="entry name" value="Beta Polymerase, domain 2"/>
    <property type="match status" value="1"/>
</dbReference>
<protein>
    <submittedName>
        <fullName evidence="6">Streptomycin 3'-adenylyltransferase</fullName>
    </submittedName>
</protein>
<gene>
    <name evidence="6" type="ORF">FHX81_1872</name>
</gene>
<evidence type="ECO:0000313" key="7">
    <source>
        <dbReference type="Proteomes" id="UP000316628"/>
    </source>
</evidence>
<feature type="domain" description="Polymerase nucleotidyl transferase" evidence="4">
    <location>
        <begin position="17"/>
        <end position="51"/>
    </location>
</feature>
<feature type="domain" description="Adenylyltransferase AadA C-terminal" evidence="5">
    <location>
        <begin position="134"/>
        <end position="238"/>
    </location>
</feature>
<evidence type="ECO:0000259" key="4">
    <source>
        <dbReference type="Pfam" id="PF01909"/>
    </source>
</evidence>
<dbReference type="InterPro" id="IPR002934">
    <property type="entry name" value="Polymerase_NTP_transf_dom"/>
</dbReference>
<name>A0A543J9R5_9PSEU</name>
<dbReference type="RefSeq" id="WP_141976952.1">
    <property type="nucleotide sequence ID" value="NZ_VFPP01000001.1"/>
</dbReference>
<dbReference type="AlphaFoldDB" id="A0A543J9R5"/>
<dbReference type="OrthoDB" id="7058480at2"/>
<dbReference type="InterPro" id="IPR025184">
    <property type="entry name" value="AadA_C"/>
</dbReference>
<dbReference type="Pfam" id="PF13427">
    <property type="entry name" value="AadA_C"/>
    <property type="match status" value="1"/>
</dbReference>
<evidence type="ECO:0000259" key="5">
    <source>
        <dbReference type="Pfam" id="PF13427"/>
    </source>
</evidence>
<sequence>MDPIREVAELTRAVLDPLGVYLHGSAVLDGLKPASDLDFLVVTRRPMERVRRRALLDGLLALPCPRPVELTVVVQSEIRPWRFPPTADFQYGEWLRAEFESGTVPVPEPMPDLALLVTMALAGNHPLSGPPPAEVLDPVPHADVVRASLAGVPGLLADLDHDTRNVVLTLARVWTTVATGAIRSKAAAADWALARLPPAHRAVLAHARELYLECRYDEESWPDDLRARVPEHVRHVVAEVDRLSG</sequence>
<dbReference type="GO" id="GO:0046677">
    <property type="term" value="P:response to antibiotic"/>
    <property type="evidence" value="ECO:0007669"/>
    <property type="project" value="UniProtKB-KW"/>
</dbReference>
<proteinExistence type="predicted"/>
<comment type="catalytic activity">
    <reaction evidence="3">
        <text>spectinomycin + ATP = 9-O-adenylylspectinomycin + diphosphate</text>
        <dbReference type="Rhea" id="RHEA:63228"/>
        <dbReference type="ChEBI" id="CHEBI:30616"/>
        <dbReference type="ChEBI" id="CHEBI:33019"/>
        <dbReference type="ChEBI" id="CHEBI:146260"/>
        <dbReference type="ChEBI" id="CHEBI:146261"/>
    </reaction>
</comment>
<evidence type="ECO:0000256" key="3">
    <source>
        <dbReference type="ARBA" id="ARBA00047831"/>
    </source>
</evidence>